<keyword evidence="5 7" id="KW-1133">Transmembrane helix</keyword>
<evidence type="ECO:0000256" key="7">
    <source>
        <dbReference type="SAM" id="Phobius"/>
    </source>
</evidence>
<dbReference type="EMBL" id="QOKW01000020">
    <property type="protein sequence ID" value="KAA0677925.1"/>
    <property type="molecule type" value="Genomic_DNA"/>
</dbReference>
<keyword evidence="3" id="KW-1003">Cell membrane</keyword>
<dbReference type="GO" id="GO:0005886">
    <property type="term" value="C:plasma membrane"/>
    <property type="evidence" value="ECO:0007669"/>
    <property type="project" value="UniProtKB-SubCell"/>
</dbReference>
<proteinExistence type="inferred from homology"/>
<feature type="transmembrane region" description="Helical" evidence="7">
    <location>
        <begin position="215"/>
        <end position="234"/>
    </location>
</feature>
<accession>A0A9W7KQZ3</accession>
<keyword evidence="6 7" id="KW-0472">Membrane</keyword>
<evidence type="ECO:0000256" key="5">
    <source>
        <dbReference type="ARBA" id="ARBA00022989"/>
    </source>
</evidence>
<gene>
    <name evidence="8" type="ORF">DS843_21545</name>
</gene>
<dbReference type="PANTHER" id="PTHR43044:SF2">
    <property type="entry name" value="POLYSULPHIDE REDUCTASE NRFD"/>
    <property type="match status" value="1"/>
</dbReference>
<name>A0A9W7KQZ3_9PROT</name>
<feature type="transmembrane region" description="Helical" evidence="7">
    <location>
        <begin position="360"/>
        <end position="387"/>
    </location>
</feature>
<comment type="caution">
    <text evidence="8">The sequence shown here is derived from an EMBL/GenBank/DDBJ whole genome shotgun (WGS) entry which is preliminary data.</text>
</comment>
<protein>
    <submittedName>
        <fullName evidence="8">Molybdopterin oxidoreductase</fullName>
    </submittedName>
</protein>
<feature type="transmembrane region" description="Helical" evidence="7">
    <location>
        <begin position="74"/>
        <end position="97"/>
    </location>
</feature>
<feature type="transmembrane region" description="Helical" evidence="7">
    <location>
        <begin position="109"/>
        <end position="132"/>
    </location>
</feature>
<dbReference type="Pfam" id="PF03916">
    <property type="entry name" value="NrfD"/>
    <property type="match status" value="1"/>
</dbReference>
<dbReference type="Proteomes" id="UP000480854">
    <property type="component" value="Unassembled WGS sequence"/>
</dbReference>
<feature type="transmembrane region" description="Helical" evidence="7">
    <location>
        <begin position="152"/>
        <end position="172"/>
    </location>
</feature>
<evidence type="ECO:0000256" key="2">
    <source>
        <dbReference type="ARBA" id="ARBA00008929"/>
    </source>
</evidence>
<organism evidence="8 9">
    <name type="scientific">Roseomonas genomospecies 6</name>
    <dbReference type="NCBI Taxonomy" id="214106"/>
    <lineage>
        <taxon>Bacteria</taxon>
        <taxon>Pseudomonadati</taxon>
        <taxon>Pseudomonadota</taxon>
        <taxon>Alphaproteobacteria</taxon>
        <taxon>Acetobacterales</taxon>
        <taxon>Roseomonadaceae</taxon>
        <taxon>Roseomonas</taxon>
    </lineage>
</organism>
<dbReference type="Gene3D" id="1.20.1630.10">
    <property type="entry name" value="Formate dehydrogenase/DMSO reductase domain"/>
    <property type="match status" value="1"/>
</dbReference>
<evidence type="ECO:0000256" key="6">
    <source>
        <dbReference type="ARBA" id="ARBA00023136"/>
    </source>
</evidence>
<sequence length="444" mass="49687">MNADPSALAERHPPHRHAGLMVLDQPFTWRWMAAFGASALVVLLFGAVFVHLMVRGTGVWGTNVPYVWAFDITLYVYWIGVANAASLLSAMLVLRGVHWRSATNRAAEAVALFAVICAGLFPIIHLGRPWLFYWVFPYPATFGVWPQFRSPLVWDFFAINAHLIVTALFWYVGMIPDLAHLRDHERAGRRARLVFGVLALGWRGSARQWRLHRSAYHLLAGLVVPLVIFMQSTAAFEFAVTLVPEWHQTRLPPYFVVSGLMSGLALVLAVLLLMERFLVLHPVLARRPREVIGWLLVANGIVMLWAYGFDAYSSWYGGPEQRDAFVARVTGDFAALYWGALLCTAGASQLLWVRAIRHNATALIVIALAINAGLWLDRFMVVVGGLYHTHLPSAWRSYAPTLPEIGLLVGSLGLFAMLILLFVRFVPVIFLFETQAEHHRGGES</sequence>
<feature type="transmembrane region" description="Helical" evidence="7">
    <location>
        <begin position="291"/>
        <end position="309"/>
    </location>
</feature>
<evidence type="ECO:0000256" key="3">
    <source>
        <dbReference type="ARBA" id="ARBA00022475"/>
    </source>
</evidence>
<feature type="transmembrane region" description="Helical" evidence="7">
    <location>
        <begin position="31"/>
        <end position="54"/>
    </location>
</feature>
<dbReference type="PANTHER" id="PTHR43044">
    <property type="match status" value="1"/>
</dbReference>
<evidence type="ECO:0000313" key="8">
    <source>
        <dbReference type="EMBL" id="KAA0677925.1"/>
    </source>
</evidence>
<evidence type="ECO:0000256" key="1">
    <source>
        <dbReference type="ARBA" id="ARBA00004651"/>
    </source>
</evidence>
<evidence type="ECO:0000256" key="4">
    <source>
        <dbReference type="ARBA" id="ARBA00022692"/>
    </source>
</evidence>
<dbReference type="InterPro" id="IPR005614">
    <property type="entry name" value="NrfD-like"/>
</dbReference>
<keyword evidence="4 7" id="KW-0812">Transmembrane</keyword>
<dbReference type="RefSeq" id="WP_149470904.1">
    <property type="nucleotide sequence ID" value="NZ_QOKW01000020.1"/>
</dbReference>
<evidence type="ECO:0000313" key="9">
    <source>
        <dbReference type="Proteomes" id="UP000480854"/>
    </source>
</evidence>
<comment type="subcellular location">
    <subcellularLocation>
        <location evidence="1">Cell membrane</location>
        <topology evidence="1">Multi-pass membrane protein</topology>
    </subcellularLocation>
</comment>
<keyword evidence="9" id="KW-1185">Reference proteome</keyword>
<dbReference type="AlphaFoldDB" id="A0A9W7KQZ3"/>
<comment type="similarity">
    <text evidence="2">Belongs to the NrfD family.</text>
</comment>
<reference evidence="8 9" key="1">
    <citation type="submission" date="2018-07" db="EMBL/GenBank/DDBJ databases">
        <title>Genome sequence of Azospirillum sp. ATCC 49961.</title>
        <authorList>
            <person name="Sant'Anna F.H."/>
            <person name="Baldani J.I."/>
            <person name="Zilli J.E."/>
            <person name="Reis V.M."/>
            <person name="Hartmann A."/>
            <person name="Cruz L."/>
            <person name="de Souza E.M."/>
            <person name="de Oliveira Pedrosa F."/>
            <person name="Passaglia L.M.P."/>
        </authorList>
    </citation>
    <scope>NUCLEOTIDE SEQUENCE [LARGE SCALE GENOMIC DNA]</scope>
    <source>
        <strain evidence="8 9">ATCC 49961</strain>
    </source>
</reference>
<feature type="transmembrane region" description="Helical" evidence="7">
    <location>
        <begin position="335"/>
        <end position="353"/>
    </location>
</feature>
<dbReference type="OrthoDB" id="9806499at2"/>
<feature type="transmembrane region" description="Helical" evidence="7">
    <location>
        <begin position="407"/>
        <end position="432"/>
    </location>
</feature>
<feature type="transmembrane region" description="Helical" evidence="7">
    <location>
        <begin position="254"/>
        <end position="279"/>
    </location>
</feature>